<evidence type="ECO:0000256" key="2">
    <source>
        <dbReference type="ARBA" id="ARBA00022448"/>
    </source>
</evidence>
<evidence type="ECO:0000256" key="1">
    <source>
        <dbReference type="ARBA" id="ARBA00004141"/>
    </source>
</evidence>
<reference evidence="10" key="1">
    <citation type="journal article" date="2019" name="Int. J. Syst. Evol. Microbiol.">
        <title>The Global Catalogue of Microorganisms (GCM) 10K type strain sequencing project: providing services to taxonomists for standard genome sequencing and annotation.</title>
        <authorList>
            <consortium name="The Broad Institute Genomics Platform"/>
            <consortium name="The Broad Institute Genome Sequencing Center for Infectious Disease"/>
            <person name="Wu L."/>
            <person name="Ma J."/>
        </authorList>
    </citation>
    <scope>NUCLEOTIDE SEQUENCE [LARGE SCALE GENOMIC DNA]</scope>
    <source>
        <strain evidence="10">CCUG 62974</strain>
    </source>
</reference>
<dbReference type="EMBL" id="JBHTHX010002504">
    <property type="protein sequence ID" value="MFD0890538.1"/>
    <property type="molecule type" value="Genomic_DNA"/>
</dbReference>
<protein>
    <submittedName>
        <fullName evidence="9">Cation:proton antiporter</fullName>
    </submittedName>
</protein>
<keyword evidence="4 7" id="KW-1133">Transmembrane helix</keyword>
<keyword evidence="10" id="KW-1185">Reference proteome</keyword>
<dbReference type="InterPro" id="IPR038770">
    <property type="entry name" value="Na+/solute_symporter_sf"/>
</dbReference>
<keyword evidence="6 7" id="KW-0472">Membrane</keyword>
<dbReference type="Proteomes" id="UP001597024">
    <property type="component" value="Unassembled WGS sequence"/>
</dbReference>
<gene>
    <name evidence="9" type="ORF">ACFQ08_38850</name>
</gene>
<feature type="domain" description="Cation/H+ exchanger transmembrane" evidence="8">
    <location>
        <begin position="17"/>
        <end position="146"/>
    </location>
</feature>
<evidence type="ECO:0000256" key="6">
    <source>
        <dbReference type="ARBA" id="ARBA00023136"/>
    </source>
</evidence>
<evidence type="ECO:0000313" key="9">
    <source>
        <dbReference type="EMBL" id="MFD0890538.1"/>
    </source>
</evidence>
<evidence type="ECO:0000256" key="4">
    <source>
        <dbReference type="ARBA" id="ARBA00022989"/>
    </source>
</evidence>
<feature type="transmembrane region" description="Helical" evidence="7">
    <location>
        <begin position="65"/>
        <end position="84"/>
    </location>
</feature>
<proteinExistence type="predicted"/>
<accession>A0ABW3E3N9</accession>
<sequence length="147" mass="15240">MFHVDLLLLDLVIVLVAARLLGAVARRLGQPPVVGEIVAGILLGPTLLGPFLGDRLFSEAMLPPLRALADVGLVLFMFVVGMELDQKLIRGKGRTAVTVALGSTLVPFALGCALALGIADDHVAGAKTLPFVLFMGAAMAATAFPVL</sequence>
<keyword evidence="2" id="KW-0813">Transport</keyword>
<evidence type="ECO:0000256" key="5">
    <source>
        <dbReference type="ARBA" id="ARBA00023065"/>
    </source>
</evidence>
<dbReference type="Gene3D" id="1.20.1530.20">
    <property type="match status" value="1"/>
</dbReference>
<keyword evidence="3 7" id="KW-0812">Transmembrane</keyword>
<dbReference type="InterPro" id="IPR050794">
    <property type="entry name" value="CPA2_transporter"/>
</dbReference>
<comment type="caution">
    <text evidence="9">The sequence shown here is derived from an EMBL/GenBank/DDBJ whole genome shotgun (WGS) entry which is preliminary data.</text>
</comment>
<evidence type="ECO:0000256" key="7">
    <source>
        <dbReference type="SAM" id="Phobius"/>
    </source>
</evidence>
<evidence type="ECO:0000313" key="10">
    <source>
        <dbReference type="Proteomes" id="UP001597024"/>
    </source>
</evidence>
<evidence type="ECO:0000259" key="8">
    <source>
        <dbReference type="Pfam" id="PF00999"/>
    </source>
</evidence>
<comment type="subcellular location">
    <subcellularLocation>
        <location evidence="1">Membrane</location>
        <topology evidence="1">Multi-pass membrane protein</topology>
    </subcellularLocation>
</comment>
<dbReference type="PANTHER" id="PTHR32468">
    <property type="entry name" value="CATION/H + ANTIPORTER"/>
    <property type="match status" value="1"/>
</dbReference>
<dbReference type="Pfam" id="PF00999">
    <property type="entry name" value="Na_H_Exchanger"/>
    <property type="match status" value="1"/>
</dbReference>
<name>A0ABW3E3N9_9ACTN</name>
<dbReference type="InterPro" id="IPR006153">
    <property type="entry name" value="Cation/H_exchanger_TM"/>
</dbReference>
<feature type="non-terminal residue" evidence="9">
    <location>
        <position position="147"/>
    </location>
</feature>
<dbReference type="PANTHER" id="PTHR32468:SF0">
    <property type="entry name" value="K(+)_H(+) ANTIPORTER 1"/>
    <property type="match status" value="1"/>
</dbReference>
<feature type="transmembrane region" description="Helical" evidence="7">
    <location>
        <begin position="33"/>
        <end position="53"/>
    </location>
</feature>
<evidence type="ECO:0000256" key="3">
    <source>
        <dbReference type="ARBA" id="ARBA00022692"/>
    </source>
</evidence>
<feature type="transmembrane region" description="Helical" evidence="7">
    <location>
        <begin position="128"/>
        <end position="146"/>
    </location>
</feature>
<feature type="transmembrane region" description="Helical" evidence="7">
    <location>
        <begin position="6"/>
        <end position="26"/>
    </location>
</feature>
<keyword evidence="5" id="KW-0406">Ion transport</keyword>
<feature type="transmembrane region" description="Helical" evidence="7">
    <location>
        <begin position="96"/>
        <end position="116"/>
    </location>
</feature>
<organism evidence="9 10">
    <name type="scientific">Streptosporangium algeriense</name>
    <dbReference type="NCBI Taxonomy" id="1682748"/>
    <lineage>
        <taxon>Bacteria</taxon>
        <taxon>Bacillati</taxon>
        <taxon>Actinomycetota</taxon>
        <taxon>Actinomycetes</taxon>
        <taxon>Streptosporangiales</taxon>
        <taxon>Streptosporangiaceae</taxon>
        <taxon>Streptosporangium</taxon>
    </lineage>
</organism>